<sequence>MDKTGADFLYSVKTIGDRLGAKASPIQLPIGAEDAFDGIIDLVEMKAYHFDGKPEEEPKEIEIPADLKDTAESLRAELVEAAVEYDEELMMKFLDGGEISIPELKSAIRKGVISADFFPVLAGSAFKNKGVKLLLDAVIDYLPSPLDVPSIKGTLEDGTESERHPSDTEPFSALAFKIMTDPFVGKLTFFRVYSGILQKGSYILNATKEKKERVGRLLRMHANNREEIEEVYAGDIAAAVGLKDTTTGDTLTDEKNPIILESMVFPEPVIHLALEPKTKADQEKLGIALSKLSEEDPTFRTYTDEETGQTIIAGMGELHLDIIADRLKREFKVETNVGAPQVSYRETIKGAAKIESKYVKQSGGRGQYGHVVIEFEPNHDKGFE</sequence>
<dbReference type="Gene3D" id="3.40.50.300">
    <property type="entry name" value="P-loop containing nucleotide triphosphate hydrolases"/>
    <property type="match status" value="1"/>
</dbReference>
<evidence type="ECO:0000256" key="1">
    <source>
        <dbReference type="ARBA" id="ARBA00022741"/>
    </source>
</evidence>
<dbReference type="Gene3D" id="3.30.230.10">
    <property type="match status" value="1"/>
</dbReference>
<dbReference type="GO" id="GO:0032790">
    <property type="term" value="P:ribosome disassembly"/>
    <property type="evidence" value="ECO:0007669"/>
    <property type="project" value="TreeGrafter"/>
</dbReference>
<feature type="domain" description="Elongation Factor G" evidence="7">
    <location>
        <begin position="265"/>
        <end position="338"/>
    </location>
</feature>
<dbReference type="PANTHER" id="PTHR43261:SF1">
    <property type="entry name" value="RIBOSOME-RELEASING FACTOR 2, MITOCHONDRIAL"/>
    <property type="match status" value="1"/>
</dbReference>
<dbReference type="GO" id="GO:0005525">
    <property type="term" value="F:GTP binding"/>
    <property type="evidence" value="ECO:0007669"/>
    <property type="project" value="UniProtKB-KW"/>
</dbReference>
<organism evidence="8 9">
    <name type="scientific">Zophobas morio</name>
    <dbReference type="NCBI Taxonomy" id="2755281"/>
    <lineage>
        <taxon>Eukaryota</taxon>
        <taxon>Metazoa</taxon>
        <taxon>Ecdysozoa</taxon>
        <taxon>Arthropoda</taxon>
        <taxon>Hexapoda</taxon>
        <taxon>Insecta</taxon>
        <taxon>Pterygota</taxon>
        <taxon>Neoptera</taxon>
        <taxon>Endopterygota</taxon>
        <taxon>Coleoptera</taxon>
        <taxon>Polyphaga</taxon>
        <taxon>Cucujiformia</taxon>
        <taxon>Tenebrionidae</taxon>
        <taxon>Zophobas</taxon>
    </lineage>
</organism>
<feature type="domain" description="Translation elongation factor EFG/EF2" evidence="6">
    <location>
        <begin position="340"/>
        <end position="383"/>
    </location>
</feature>
<dbReference type="Gene3D" id="3.30.70.870">
    <property type="entry name" value="Elongation Factor G (Translational Gtpase), domain 3"/>
    <property type="match status" value="1"/>
</dbReference>
<dbReference type="SUPFAM" id="SSF52540">
    <property type="entry name" value="P-loop containing nucleoside triphosphate hydrolases"/>
    <property type="match status" value="1"/>
</dbReference>
<evidence type="ECO:0000259" key="5">
    <source>
        <dbReference type="Pfam" id="PF03144"/>
    </source>
</evidence>
<name>A0AA38LZR9_9CUCU</name>
<dbReference type="PANTHER" id="PTHR43261">
    <property type="entry name" value="TRANSLATION ELONGATION FACTOR G-RELATED"/>
    <property type="match status" value="1"/>
</dbReference>
<protein>
    <recommendedName>
        <fullName evidence="10">Elongation factor G</fullName>
    </recommendedName>
</protein>
<feature type="domain" description="Translation elongation factor EFTu-like" evidence="5">
    <location>
        <begin position="185"/>
        <end position="252"/>
    </location>
</feature>
<dbReference type="InterPro" id="IPR020568">
    <property type="entry name" value="Ribosomal_Su5_D2-typ_SF"/>
</dbReference>
<dbReference type="InterPro" id="IPR009000">
    <property type="entry name" value="Transl_B-barrel_sf"/>
</dbReference>
<dbReference type="InterPro" id="IPR014721">
    <property type="entry name" value="Ribsml_uS5_D2-typ_fold_subgr"/>
</dbReference>
<accession>A0AA38LZR9</accession>
<evidence type="ECO:0000313" key="9">
    <source>
        <dbReference type="Proteomes" id="UP001168821"/>
    </source>
</evidence>
<evidence type="ECO:0000259" key="6">
    <source>
        <dbReference type="Pfam" id="PF03764"/>
    </source>
</evidence>
<dbReference type="CDD" id="cd16262">
    <property type="entry name" value="EFG_III"/>
    <property type="match status" value="1"/>
</dbReference>
<dbReference type="InterPro" id="IPR041095">
    <property type="entry name" value="EFG_II"/>
</dbReference>
<dbReference type="InterPro" id="IPR035647">
    <property type="entry name" value="EFG_III/V"/>
</dbReference>
<proteinExistence type="predicted"/>
<dbReference type="AlphaFoldDB" id="A0AA38LZR9"/>
<keyword evidence="9" id="KW-1185">Reference proteome</keyword>
<dbReference type="CDD" id="cd04088">
    <property type="entry name" value="EFG_mtEFG_II"/>
    <property type="match status" value="1"/>
</dbReference>
<keyword evidence="2" id="KW-0251">Elongation factor</keyword>
<dbReference type="FunFam" id="3.30.70.870:FF:000001">
    <property type="entry name" value="Elongation factor G"/>
    <property type="match status" value="1"/>
</dbReference>
<dbReference type="Pfam" id="PF14492">
    <property type="entry name" value="EFG_III"/>
    <property type="match status" value="1"/>
</dbReference>
<comment type="caution">
    <text evidence="8">The sequence shown here is derived from an EMBL/GenBank/DDBJ whole genome shotgun (WGS) entry which is preliminary data.</text>
</comment>
<dbReference type="FunFam" id="2.40.30.10:FF:000006">
    <property type="entry name" value="Elongation factor G"/>
    <property type="match status" value="1"/>
</dbReference>
<dbReference type="Pfam" id="PF03144">
    <property type="entry name" value="GTP_EFTU_D2"/>
    <property type="match status" value="1"/>
</dbReference>
<evidence type="ECO:0000256" key="2">
    <source>
        <dbReference type="ARBA" id="ARBA00022768"/>
    </source>
</evidence>
<dbReference type="Gene3D" id="2.40.30.10">
    <property type="entry name" value="Translation factors"/>
    <property type="match status" value="1"/>
</dbReference>
<dbReference type="SUPFAM" id="SSF54211">
    <property type="entry name" value="Ribosomal protein S5 domain 2-like"/>
    <property type="match status" value="1"/>
</dbReference>
<evidence type="ECO:0008006" key="10">
    <source>
        <dbReference type="Google" id="ProtNLM"/>
    </source>
</evidence>
<dbReference type="InterPro" id="IPR027417">
    <property type="entry name" value="P-loop_NTPase"/>
</dbReference>
<dbReference type="InterPro" id="IPR005517">
    <property type="entry name" value="Transl_elong_EFG/EF2_IV"/>
</dbReference>
<evidence type="ECO:0000256" key="4">
    <source>
        <dbReference type="ARBA" id="ARBA00023134"/>
    </source>
</evidence>
<dbReference type="Proteomes" id="UP001168821">
    <property type="component" value="Unassembled WGS sequence"/>
</dbReference>
<dbReference type="InterPro" id="IPR009022">
    <property type="entry name" value="EFG_III"/>
</dbReference>
<keyword evidence="1" id="KW-0547">Nucleotide-binding</keyword>
<gene>
    <name evidence="8" type="ORF">Zmor_004306</name>
</gene>
<dbReference type="GO" id="GO:0003746">
    <property type="term" value="F:translation elongation factor activity"/>
    <property type="evidence" value="ECO:0007669"/>
    <property type="project" value="UniProtKB-KW"/>
</dbReference>
<keyword evidence="4" id="KW-0342">GTP-binding</keyword>
<evidence type="ECO:0000313" key="8">
    <source>
        <dbReference type="EMBL" id="KAJ3625352.1"/>
    </source>
</evidence>
<dbReference type="EMBL" id="JALNTZ010001501">
    <property type="protein sequence ID" value="KAJ3625352.1"/>
    <property type="molecule type" value="Genomic_DNA"/>
</dbReference>
<dbReference type="SUPFAM" id="SSF54980">
    <property type="entry name" value="EF-G C-terminal domain-like"/>
    <property type="match status" value="1"/>
</dbReference>
<keyword evidence="3" id="KW-0648">Protein biosynthesis</keyword>
<dbReference type="InterPro" id="IPR004161">
    <property type="entry name" value="EFTu-like_2"/>
</dbReference>
<evidence type="ECO:0000259" key="7">
    <source>
        <dbReference type="Pfam" id="PF14492"/>
    </source>
</evidence>
<reference evidence="8" key="1">
    <citation type="journal article" date="2023" name="G3 (Bethesda)">
        <title>Whole genome assemblies of Zophobas morio and Tenebrio molitor.</title>
        <authorList>
            <person name="Kaur S."/>
            <person name="Stinson S.A."/>
            <person name="diCenzo G.C."/>
        </authorList>
    </citation>
    <scope>NUCLEOTIDE SEQUENCE</scope>
    <source>
        <strain evidence="8">QUZm001</strain>
    </source>
</reference>
<dbReference type="SUPFAM" id="SSF50447">
    <property type="entry name" value="Translation proteins"/>
    <property type="match status" value="1"/>
</dbReference>
<dbReference type="Pfam" id="PF03764">
    <property type="entry name" value="EFG_IV"/>
    <property type="match status" value="1"/>
</dbReference>
<evidence type="ECO:0000256" key="3">
    <source>
        <dbReference type="ARBA" id="ARBA00022917"/>
    </source>
</evidence>